<evidence type="ECO:0000256" key="4">
    <source>
        <dbReference type="ARBA" id="ARBA00022475"/>
    </source>
</evidence>
<evidence type="ECO:0000259" key="12">
    <source>
        <dbReference type="Pfam" id="PF02254"/>
    </source>
</evidence>
<feature type="domain" description="RCK N-terminal" evidence="12">
    <location>
        <begin position="401"/>
        <end position="482"/>
    </location>
</feature>
<feature type="transmembrane region" description="Helical" evidence="10">
    <location>
        <begin position="30"/>
        <end position="47"/>
    </location>
</feature>
<dbReference type="Proteomes" id="UP000548978">
    <property type="component" value="Unassembled WGS sequence"/>
</dbReference>
<dbReference type="Pfam" id="PF00999">
    <property type="entry name" value="Na_H_Exchanger"/>
    <property type="match status" value="1"/>
</dbReference>
<keyword evidence="6 10" id="KW-1133">Transmembrane helix</keyword>
<evidence type="ECO:0000256" key="8">
    <source>
        <dbReference type="ARBA" id="ARBA00023136"/>
    </source>
</evidence>
<evidence type="ECO:0000256" key="2">
    <source>
        <dbReference type="ARBA" id="ARBA00022448"/>
    </source>
</evidence>
<comment type="subcellular location">
    <subcellularLocation>
        <location evidence="1">Cell membrane</location>
        <topology evidence="1">Multi-pass membrane protein</topology>
    </subcellularLocation>
</comment>
<proteinExistence type="predicted"/>
<evidence type="ECO:0000256" key="5">
    <source>
        <dbReference type="ARBA" id="ARBA00022692"/>
    </source>
</evidence>
<accession>A0A7W9A1M2</accession>
<feature type="transmembrane region" description="Helical" evidence="10">
    <location>
        <begin position="300"/>
        <end position="320"/>
    </location>
</feature>
<evidence type="ECO:0000313" key="14">
    <source>
        <dbReference type="Proteomes" id="UP000548978"/>
    </source>
</evidence>
<evidence type="ECO:0000259" key="11">
    <source>
        <dbReference type="Pfam" id="PF00999"/>
    </source>
</evidence>
<feature type="transmembrane region" description="Helical" evidence="10">
    <location>
        <begin position="332"/>
        <end position="352"/>
    </location>
</feature>
<sequence>MEHQALVLAAIGVLGIGAQWVAWKTGWPAIALMLLAGIIGGPVTGFIRPEEVFGPLLEPIIALAVAIILFEGGLNLNFRELRHAEGAVHRLVFLGVPIAWALGALACYYVAGLIWPVSILFAGILVVTGPTVILPLLRQTNLAQRPRAILKWEAIVNDPLGALCAVLTYEVLHRAGEGDTVVGVVMSLLLAAVVAGLIGWGAARIVAWAFPRGYVPEFLKSPILLITVIGVFVGANMIQEESGLLTVTVMGVALANMKLASFRDFMHFKENVTVLLVSGVFVMLSASLNLEVLRQFEWRFLAFLLVLLFLVRPATVLLSLAFSRVPMREQLFIGWIAPRGIVAVAISGLFALKLGELGYADGGTLVTLSFAVVIATILAHSFTAKLAARWLKVTGSGDKGVLIVGTTQWSLSLAELLKSLNIPVLIADTSWQRLATARQRGMRVFHGEILAEVTEDHVDMSEFQALVATTDNEAYNALVCNELAPEVGRHAVFQLGDTSDDNPRALPPTLRGRTLFASGLGVEEIARREREGWDFRKTRLTDKYTLEDARADLPPDADLLVLVRDGGKLHFFSHASRPKPQPGDTVVSYAPLREPALARAKKTPPPKGDEGMIPLPSPSGT</sequence>
<dbReference type="InterPro" id="IPR038770">
    <property type="entry name" value="Na+/solute_symporter_sf"/>
</dbReference>
<keyword evidence="3" id="KW-0050">Antiport</keyword>
<feature type="transmembrane region" description="Helical" evidence="10">
    <location>
        <begin position="244"/>
        <end position="260"/>
    </location>
</feature>
<keyword evidence="7" id="KW-0406">Ion transport</keyword>
<feature type="transmembrane region" description="Helical" evidence="10">
    <location>
        <begin position="364"/>
        <end position="382"/>
    </location>
</feature>
<keyword evidence="14" id="KW-1185">Reference proteome</keyword>
<keyword evidence="2" id="KW-0813">Transport</keyword>
<dbReference type="GO" id="GO:0005886">
    <property type="term" value="C:plasma membrane"/>
    <property type="evidence" value="ECO:0007669"/>
    <property type="project" value="UniProtKB-SubCell"/>
</dbReference>
<evidence type="ECO:0000256" key="3">
    <source>
        <dbReference type="ARBA" id="ARBA00022449"/>
    </source>
</evidence>
<keyword evidence="8 10" id="KW-0472">Membrane</keyword>
<feature type="transmembrane region" description="Helical" evidence="10">
    <location>
        <begin position="117"/>
        <end position="137"/>
    </location>
</feature>
<feature type="transmembrane region" description="Helical" evidence="10">
    <location>
        <begin position="272"/>
        <end position="288"/>
    </location>
</feature>
<dbReference type="GO" id="GO:0015297">
    <property type="term" value="F:antiporter activity"/>
    <property type="evidence" value="ECO:0007669"/>
    <property type="project" value="UniProtKB-KW"/>
</dbReference>
<keyword evidence="5 10" id="KW-0812">Transmembrane</keyword>
<evidence type="ECO:0000256" key="9">
    <source>
        <dbReference type="SAM" id="MobiDB-lite"/>
    </source>
</evidence>
<dbReference type="SUPFAM" id="SSF51735">
    <property type="entry name" value="NAD(P)-binding Rossmann-fold domains"/>
    <property type="match status" value="1"/>
</dbReference>
<dbReference type="RefSeq" id="WP_123286504.1">
    <property type="nucleotide sequence ID" value="NZ_JACIJB010000001.1"/>
</dbReference>
<dbReference type="InterPro" id="IPR036291">
    <property type="entry name" value="NAD(P)-bd_dom_sf"/>
</dbReference>
<gene>
    <name evidence="13" type="ORF">FHS65_000223</name>
</gene>
<dbReference type="GO" id="GO:1902600">
    <property type="term" value="P:proton transmembrane transport"/>
    <property type="evidence" value="ECO:0007669"/>
    <property type="project" value="InterPro"/>
</dbReference>
<organism evidence="13 14">
    <name type="scientific">Brevundimonas halotolerans</name>
    <dbReference type="NCBI Taxonomy" id="69670"/>
    <lineage>
        <taxon>Bacteria</taxon>
        <taxon>Pseudomonadati</taxon>
        <taxon>Pseudomonadota</taxon>
        <taxon>Alphaproteobacteria</taxon>
        <taxon>Caulobacterales</taxon>
        <taxon>Caulobacteraceae</taxon>
        <taxon>Brevundimonas</taxon>
    </lineage>
</organism>
<feature type="transmembrane region" description="Helical" evidence="10">
    <location>
        <begin position="218"/>
        <end position="238"/>
    </location>
</feature>
<dbReference type="Gene3D" id="3.40.50.720">
    <property type="entry name" value="NAD(P)-binding Rossmann-like Domain"/>
    <property type="match status" value="1"/>
</dbReference>
<evidence type="ECO:0000256" key="6">
    <source>
        <dbReference type="ARBA" id="ARBA00022989"/>
    </source>
</evidence>
<dbReference type="AlphaFoldDB" id="A0A7W9A1M2"/>
<evidence type="ECO:0000256" key="10">
    <source>
        <dbReference type="SAM" id="Phobius"/>
    </source>
</evidence>
<evidence type="ECO:0000313" key="13">
    <source>
        <dbReference type="EMBL" id="MBB5659505.1"/>
    </source>
</evidence>
<feature type="region of interest" description="Disordered" evidence="9">
    <location>
        <begin position="575"/>
        <end position="621"/>
    </location>
</feature>
<comment type="caution">
    <text evidence="13">The sequence shown here is derived from an EMBL/GenBank/DDBJ whole genome shotgun (WGS) entry which is preliminary data.</text>
</comment>
<dbReference type="EMBL" id="JACIJB010000001">
    <property type="protein sequence ID" value="MBB5659505.1"/>
    <property type="molecule type" value="Genomic_DNA"/>
</dbReference>
<dbReference type="InterPro" id="IPR006153">
    <property type="entry name" value="Cation/H_exchanger_TM"/>
</dbReference>
<feature type="transmembrane region" description="Helical" evidence="10">
    <location>
        <begin position="181"/>
        <end position="206"/>
    </location>
</feature>
<name>A0A7W9A1M2_9CAUL</name>
<dbReference type="GO" id="GO:0006813">
    <property type="term" value="P:potassium ion transport"/>
    <property type="evidence" value="ECO:0007669"/>
    <property type="project" value="InterPro"/>
</dbReference>
<dbReference type="InterPro" id="IPR003148">
    <property type="entry name" value="RCK_N"/>
</dbReference>
<evidence type="ECO:0000256" key="1">
    <source>
        <dbReference type="ARBA" id="ARBA00004651"/>
    </source>
</evidence>
<keyword evidence="4" id="KW-1003">Cell membrane</keyword>
<feature type="transmembrane region" description="Helical" evidence="10">
    <location>
        <begin position="6"/>
        <end position="23"/>
    </location>
</feature>
<dbReference type="PANTHER" id="PTHR32507">
    <property type="entry name" value="NA(+)/H(+) ANTIPORTER 1"/>
    <property type="match status" value="1"/>
</dbReference>
<evidence type="ECO:0000256" key="7">
    <source>
        <dbReference type="ARBA" id="ARBA00023065"/>
    </source>
</evidence>
<dbReference type="OrthoDB" id="570124at2"/>
<dbReference type="PANTHER" id="PTHR32507:SF0">
    <property type="entry name" value="NA(+)_H(+) ANTIPORTER 2-RELATED"/>
    <property type="match status" value="1"/>
</dbReference>
<protein>
    <submittedName>
        <fullName evidence="13">NhaP-type Na+/H+ or K+/H+ antiporter</fullName>
    </submittedName>
</protein>
<dbReference type="Pfam" id="PF02254">
    <property type="entry name" value="TrkA_N"/>
    <property type="match status" value="1"/>
</dbReference>
<feature type="transmembrane region" description="Helical" evidence="10">
    <location>
        <begin position="90"/>
        <end position="111"/>
    </location>
</feature>
<reference evidence="13 14" key="1">
    <citation type="submission" date="2020-08" db="EMBL/GenBank/DDBJ databases">
        <title>Genomic Encyclopedia of Type Strains, Phase IV (KMG-IV): sequencing the most valuable type-strain genomes for metagenomic binning, comparative biology and taxonomic classification.</title>
        <authorList>
            <person name="Goeker M."/>
        </authorList>
    </citation>
    <scope>NUCLEOTIDE SEQUENCE [LARGE SCALE GENOMIC DNA]</scope>
    <source>
        <strain evidence="13 14">DSM 24448</strain>
    </source>
</reference>
<dbReference type="Gene3D" id="1.20.1530.20">
    <property type="match status" value="1"/>
</dbReference>
<feature type="transmembrane region" description="Helical" evidence="10">
    <location>
        <begin position="59"/>
        <end position="78"/>
    </location>
</feature>
<feature type="domain" description="Cation/H+ exchanger transmembrane" evidence="11">
    <location>
        <begin position="21"/>
        <end position="386"/>
    </location>
</feature>